<keyword evidence="1" id="KW-0812">Transmembrane</keyword>
<feature type="transmembrane region" description="Helical" evidence="1">
    <location>
        <begin position="15"/>
        <end position="36"/>
    </location>
</feature>
<name>A0A6C0BQJ8_9ZZZZ</name>
<evidence type="ECO:0000313" key="2">
    <source>
        <dbReference type="EMBL" id="QHS93879.1"/>
    </source>
</evidence>
<proteinExistence type="predicted"/>
<evidence type="ECO:0000256" key="1">
    <source>
        <dbReference type="SAM" id="Phobius"/>
    </source>
</evidence>
<dbReference type="AlphaFoldDB" id="A0A6C0BQJ8"/>
<reference evidence="2" key="1">
    <citation type="journal article" date="2020" name="Nature">
        <title>Giant virus diversity and host interactions through global metagenomics.</title>
        <authorList>
            <person name="Schulz F."/>
            <person name="Roux S."/>
            <person name="Paez-Espino D."/>
            <person name="Jungbluth S."/>
            <person name="Walsh D.A."/>
            <person name="Denef V.J."/>
            <person name="McMahon K.D."/>
            <person name="Konstantinidis K.T."/>
            <person name="Eloe-Fadrosh E.A."/>
            <person name="Kyrpides N.C."/>
            <person name="Woyke T."/>
        </authorList>
    </citation>
    <scope>NUCLEOTIDE SEQUENCE</scope>
    <source>
        <strain evidence="2">GVMAG-M-3300018080-19</strain>
    </source>
</reference>
<keyword evidence="1" id="KW-0472">Membrane</keyword>
<organism evidence="2">
    <name type="scientific">viral metagenome</name>
    <dbReference type="NCBI Taxonomy" id="1070528"/>
    <lineage>
        <taxon>unclassified sequences</taxon>
        <taxon>metagenomes</taxon>
        <taxon>organismal metagenomes</taxon>
    </lineage>
</organism>
<dbReference type="EMBL" id="MN739211">
    <property type="protein sequence ID" value="QHS93879.1"/>
    <property type="molecule type" value="Genomic_DNA"/>
</dbReference>
<sequence length="88" mass="9554">MTETYGDHEKYMSSLYTGIIVFASVLVWGGLMLLAIKKHWKARDKNGGGTFGILLGFALLAGAVAFGVAIWLMNPDGSEKVCEIRDSD</sequence>
<feature type="transmembrane region" description="Helical" evidence="1">
    <location>
        <begin position="48"/>
        <end position="73"/>
    </location>
</feature>
<accession>A0A6C0BQJ8</accession>
<keyword evidence="1" id="KW-1133">Transmembrane helix</keyword>
<protein>
    <submittedName>
        <fullName evidence="2">Uncharacterized protein</fullName>
    </submittedName>
</protein>